<evidence type="ECO:0000313" key="8">
    <source>
        <dbReference type="EMBL" id="KAF4395261.1"/>
    </source>
</evidence>
<dbReference type="Proteomes" id="UP000525078">
    <property type="component" value="Unassembled WGS sequence"/>
</dbReference>
<keyword evidence="6" id="KW-0175">Coiled coil</keyword>
<keyword evidence="4" id="KW-0378">Hydrolase</keyword>
<name>A0A7J6HJW6_CANSA</name>
<evidence type="ECO:0000256" key="2">
    <source>
        <dbReference type="ARBA" id="ARBA00022670"/>
    </source>
</evidence>
<evidence type="ECO:0000256" key="1">
    <source>
        <dbReference type="ARBA" id="ARBA00009085"/>
    </source>
</evidence>
<evidence type="ECO:0000256" key="4">
    <source>
        <dbReference type="ARBA" id="ARBA00022801"/>
    </source>
</evidence>
<reference evidence="8 9" key="1">
    <citation type="journal article" date="2020" name="bioRxiv">
        <title>Sequence and annotation of 42 cannabis genomes reveals extensive copy number variation in cannabinoid synthesis and pathogen resistance genes.</title>
        <authorList>
            <person name="Mckernan K.J."/>
            <person name="Helbert Y."/>
            <person name="Kane L.T."/>
            <person name="Ebling H."/>
            <person name="Zhang L."/>
            <person name="Liu B."/>
            <person name="Eaton Z."/>
            <person name="Mclaughlin S."/>
            <person name="Kingan S."/>
            <person name="Baybayan P."/>
            <person name="Concepcion G."/>
            <person name="Jordan M."/>
            <person name="Riva A."/>
            <person name="Barbazuk W."/>
            <person name="Harkins T."/>
        </authorList>
    </citation>
    <scope>NUCLEOTIDE SEQUENCE [LARGE SCALE GENOMIC DNA]</scope>
    <source>
        <strain evidence="9">cv. Jamaican Lion 4</strain>
        <tissue evidence="8">Leaf</tissue>
    </source>
</reference>
<accession>A0A7J6HJW6</accession>
<proteinExistence type="inferred from homology"/>
<dbReference type="GO" id="GO:0101005">
    <property type="term" value="F:deubiquitinase activity"/>
    <property type="evidence" value="ECO:0007669"/>
    <property type="project" value="UniProtKB-ARBA"/>
</dbReference>
<evidence type="ECO:0000256" key="6">
    <source>
        <dbReference type="SAM" id="Coils"/>
    </source>
</evidence>
<dbReference type="FunFam" id="3.10.20.90:FF:000050">
    <property type="entry name" value="Ubiquitin carboxyl-terminal hydrolase 13"/>
    <property type="match status" value="1"/>
</dbReference>
<dbReference type="Pfam" id="PF12436">
    <property type="entry name" value="USP7_ICP0_bdg"/>
    <property type="match status" value="1"/>
</dbReference>
<dbReference type="EMBL" id="JAATIP010000007">
    <property type="protein sequence ID" value="KAF4395261.1"/>
    <property type="molecule type" value="Genomic_DNA"/>
</dbReference>
<protein>
    <recommendedName>
        <fullName evidence="7">Ubiquitin carboxyl-terminal hydrolase 7 ICP0-binding domain-containing protein</fullName>
    </recommendedName>
</protein>
<sequence>MTLQHYHYCSSTSLYSRQTGSTKKGRKESTTDMDIKLAWHNDMIEQIGRDIYFDLVNFDKVLNFHVPKQMLFYQFKERVAKELSIPVQFQRFWLWENRINQTYRPARHLTLLEESTPVVKLREHSDRTSNRLVLRLFLEVELDLVDLRPIAPPQKTEEDILLFFKLYDPWKEELRYVGRLFVKLGRSPDGILRKLRKMAGFNSNEEIKLFEEIKFEPCIMCIPIDIQVTFLCSELKDGDIICFQKLQGIEQCHCPDVPSFFEYLLEHKGGYVKPSSHTINTDALVTELSPSQSIITQEESTQVDICTQAVTHVTLLTKSSQLNEQNAVEVKMTSIPSTPVIVDPQQVHPHQERNVVEAASYSSSLASFDALFADIQSLLEVKAVEAGSSSRLQRSMLSIDEISNANKIVKQCLDMKLGSFISSGRTREFKNSVSIMLTVNSFPDNKVDEITKFLDEFNQTCERYVGAEQDTRVAEQKVSSIMELKTTLKQLSSKFIPTRNRVEEVDREIADMERQLAERKEEKAQLHITLEDLAGKATASRQALINAELDVNPLWIKKEEAEKTVDDIDKSWESLKDYCLLLQ</sequence>
<keyword evidence="3" id="KW-0833">Ubl conjugation pathway</keyword>
<feature type="coiled-coil region" evidence="6">
    <location>
        <begin position="502"/>
        <end position="529"/>
    </location>
</feature>
<evidence type="ECO:0000256" key="3">
    <source>
        <dbReference type="ARBA" id="ARBA00022786"/>
    </source>
</evidence>
<organism evidence="8 9">
    <name type="scientific">Cannabis sativa</name>
    <name type="common">Hemp</name>
    <name type="synonym">Marijuana</name>
    <dbReference type="NCBI Taxonomy" id="3483"/>
    <lineage>
        <taxon>Eukaryota</taxon>
        <taxon>Viridiplantae</taxon>
        <taxon>Streptophyta</taxon>
        <taxon>Embryophyta</taxon>
        <taxon>Tracheophyta</taxon>
        <taxon>Spermatophyta</taxon>
        <taxon>Magnoliopsida</taxon>
        <taxon>eudicotyledons</taxon>
        <taxon>Gunneridae</taxon>
        <taxon>Pentapetalae</taxon>
        <taxon>rosids</taxon>
        <taxon>fabids</taxon>
        <taxon>Rosales</taxon>
        <taxon>Cannabaceae</taxon>
        <taxon>Cannabis</taxon>
    </lineage>
</organism>
<evidence type="ECO:0000259" key="7">
    <source>
        <dbReference type="Pfam" id="PF12436"/>
    </source>
</evidence>
<dbReference type="GO" id="GO:0008234">
    <property type="term" value="F:cysteine-type peptidase activity"/>
    <property type="evidence" value="ECO:0007669"/>
    <property type="project" value="UniProtKB-KW"/>
</dbReference>
<evidence type="ECO:0000313" key="9">
    <source>
        <dbReference type="Proteomes" id="UP000525078"/>
    </source>
</evidence>
<keyword evidence="2" id="KW-0645">Protease</keyword>
<feature type="domain" description="Ubiquitin carboxyl-terminal hydrolase 7 ICP0-binding" evidence="7">
    <location>
        <begin position="90"/>
        <end position="268"/>
    </location>
</feature>
<evidence type="ECO:0000256" key="5">
    <source>
        <dbReference type="ARBA" id="ARBA00022807"/>
    </source>
</evidence>
<dbReference type="GO" id="GO:0006508">
    <property type="term" value="P:proteolysis"/>
    <property type="evidence" value="ECO:0007669"/>
    <property type="project" value="UniProtKB-KW"/>
</dbReference>
<dbReference type="InterPro" id="IPR024729">
    <property type="entry name" value="USP7_ICP0-binding_dom"/>
</dbReference>
<dbReference type="GO" id="GO:0005634">
    <property type="term" value="C:nucleus"/>
    <property type="evidence" value="ECO:0007669"/>
    <property type="project" value="UniProtKB-ARBA"/>
</dbReference>
<dbReference type="Gene3D" id="3.10.20.90">
    <property type="entry name" value="Phosphatidylinositol 3-kinase Catalytic Subunit, Chain A, domain 1"/>
    <property type="match status" value="1"/>
</dbReference>
<gene>
    <name evidence="8" type="ORF">F8388_001648</name>
</gene>
<dbReference type="AlphaFoldDB" id="A0A7J6HJW6"/>
<comment type="caution">
    <text evidence="8">The sequence shown here is derived from an EMBL/GenBank/DDBJ whole genome shotgun (WGS) entry which is preliminary data.</text>
</comment>
<keyword evidence="5" id="KW-0788">Thiol protease</keyword>
<comment type="similarity">
    <text evidence="1">Belongs to the peptidase C19 family.</text>
</comment>